<dbReference type="InterPro" id="IPR011032">
    <property type="entry name" value="GroES-like_sf"/>
</dbReference>
<comment type="subcellular location">
    <subcellularLocation>
        <location evidence="2">Endoplasmic reticulum membrane</location>
        <topology evidence="2">Multi-pass membrane protein</topology>
    </subcellularLocation>
</comment>
<dbReference type="PANTHER" id="PTHR43880">
    <property type="entry name" value="ALCOHOL DEHYDROGENASE"/>
    <property type="match status" value="1"/>
</dbReference>
<evidence type="ECO:0000256" key="2">
    <source>
        <dbReference type="ARBA" id="ARBA00004477"/>
    </source>
</evidence>
<keyword evidence="10" id="KW-0256">Endoplasmic reticulum</keyword>
<comment type="catalytic activity">
    <reaction evidence="17">
        <text>S-(hydroxymethyl)glutathione + NADP(+) = S-formylglutathione + NADPH + H(+)</text>
        <dbReference type="Rhea" id="RHEA:19981"/>
        <dbReference type="ChEBI" id="CHEBI:15378"/>
        <dbReference type="ChEBI" id="CHEBI:57688"/>
        <dbReference type="ChEBI" id="CHEBI:57783"/>
        <dbReference type="ChEBI" id="CHEBI:58349"/>
        <dbReference type="ChEBI" id="CHEBI:58758"/>
        <dbReference type="EC" id="1.1.1.284"/>
    </reaction>
</comment>
<protein>
    <recommendedName>
        <fullName evidence="16">S-(hydroxymethyl)glutathione dehydrogenase</fullName>
        <ecNumber evidence="6">1.1.1.1</ecNumber>
        <ecNumber evidence="5">1.1.1.284</ecNumber>
    </recommendedName>
</protein>
<dbReference type="AlphaFoldDB" id="A0A151WEZ4"/>
<dbReference type="InterPro" id="IPR013154">
    <property type="entry name" value="ADH-like_N"/>
</dbReference>
<feature type="transmembrane region" description="Helical" evidence="21">
    <location>
        <begin position="12"/>
        <end position="32"/>
    </location>
</feature>
<keyword evidence="15 21" id="KW-0472">Membrane</keyword>
<organism evidence="24 25">
    <name type="scientific">Mycetomoellerius zeteki</name>
    <dbReference type="NCBI Taxonomy" id="64791"/>
    <lineage>
        <taxon>Eukaryota</taxon>
        <taxon>Metazoa</taxon>
        <taxon>Ecdysozoa</taxon>
        <taxon>Arthropoda</taxon>
        <taxon>Hexapoda</taxon>
        <taxon>Insecta</taxon>
        <taxon>Pterygota</taxon>
        <taxon>Neoptera</taxon>
        <taxon>Endopterygota</taxon>
        <taxon>Hymenoptera</taxon>
        <taxon>Apocrita</taxon>
        <taxon>Aculeata</taxon>
        <taxon>Formicoidea</taxon>
        <taxon>Formicidae</taxon>
        <taxon>Myrmicinae</taxon>
        <taxon>Mycetomoellerius</taxon>
    </lineage>
</organism>
<dbReference type="InterPro" id="IPR013149">
    <property type="entry name" value="ADH-like_C"/>
</dbReference>
<dbReference type="InterPro" id="IPR009580">
    <property type="entry name" value="GPI_biosynthesis_protein_Pig-F"/>
</dbReference>
<dbReference type="PANTHER" id="PTHR43880:SF12">
    <property type="entry name" value="ALCOHOL DEHYDROGENASE CLASS-3"/>
    <property type="match status" value="1"/>
</dbReference>
<dbReference type="Pfam" id="PF06699">
    <property type="entry name" value="PIG-F"/>
    <property type="match status" value="1"/>
</dbReference>
<feature type="transmembrane region" description="Helical" evidence="21">
    <location>
        <begin position="98"/>
        <end position="119"/>
    </location>
</feature>
<feature type="domain" description="Alcohol dehydrogenase-like N-terminal" evidence="23">
    <location>
        <begin position="258"/>
        <end position="386"/>
    </location>
</feature>
<feature type="transmembrane region" description="Helical" evidence="21">
    <location>
        <begin position="166"/>
        <end position="188"/>
    </location>
</feature>
<dbReference type="EC" id="1.1.1.284" evidence="5"/>
<dbReference type="CDD" id="cd08300">
    <property type="entry name" value="alcohol_DH_class_III"/>
    <property type="match status" value="1"/>
</dbReference>
<dbReference type="GO" id="GO:0004022">
    <property type="term" value="F:alcohol dehydrogenase (NAD+) activity"/>
    <property type="evidence" value="ECO:0007669"/>
    <property type="project" value="UniProtKB-EC"/>
</dbReference>
<feature type="transmembrane region" description="Helical" evidence="21">
    <location>
        <begin position="44"/>
        <end position="64"/>
    </location>
</feature>
<evidence type="ECO:0000256" key="14">
    <source>
        <dbReference type="ARBA" id="ARBA00023027"/>
    </source>
</evidence>
<dbReference type="InterPro" id="IPR036291">
    <property type="entry name" value="NAD(P)-bd_dom_sf"/>
</dbReference>
<dbReference type="GO" id="GO:0008270">
    <property type="term" value="F:zinc ion binding"/>
    <property type="evidence" value="ECO:0007669"/>
    <property type="project" value="InterPro"/>
</dbReference>
<feature type="transmembrane region" description="Helical" evidence="21">
    <location>
        <begin position="194"/>
        <end position="218"/>
    </location>
</feature>
<comment type="catalytic activity">
    <reaction evidence="19">
        <text>a secondary alcohol + NAD(+) = a ketone + NADH + H(+)</text>
        <dbReference type="Rhea" id="RHEA:10740"/>
        <dbReference type="ChEBI" id="CHEBI:15378"/>
        <dbReference type="ChEBI" id="CHEBI:17087"/>
        <dbReference type="ChEBI" id="CHEBI:35681"/>
        <dbReference type="ChEBI" id="CHEBI:57540"/>
        <dbReference type="ChEBI" id="CHEBI:57945"/>
        <dbReference type="EC" id="1.1.1.1"/>
    </reaction>
</comment>
<dbReference type="Proteomes" id="UP000075809">
    <property type="component" value="Unassembled WGS sequence"/>
</dbReference>
<dbReference type="InterPro" id="IPR002328">
    <property type="entry name" value="ADH_Zn_CS"/>
</dbReference>
<evidence type="ECO:0000256" key="8">
    <source>
        <dbReference type="ARBA" id="ARBA00022692"/>
    </source>
</evidence>
<dbReference type="GO" id="GO:0051903">
    <property type="term" value="F:S-(hydroxymethyl)glutathione dehydrogenase [NAD(P)+] activity"/>
    <property type="evidence" value="ECO:0007669"/>
    <property type="project" value="UniProtKB-EC"/>
</dbReference>
<keyword evidence="9" id="KW-0479">Metal-binding</keyword>
<evidence type="ECO:0000313" key="25">
    <source>
        <dbReference type="Proteomes" id="UP000075809"/>
    </source>
</evidence>
<evidence type="ECO:0000256" key="5">
    <source>
        <dbReference type="ARBA" id="ARBA00012309"/>
    </source>
</evidence>
<dbReference type="Pfam" id="PF00107">
    <property type="entry name" value="ADH_zinc_N"/>
    <property type="match status" value="1"/>
</dbReference>
<keyword evidence="8 21" id="KW-0812">Transmembrane</keyword>
<evidence type="ECO:0000256" key="10">
    <source>
        <dbReference type="ARBA" id="ARBA00022824"/>
    </source>
</evidence>
<proteinExistence type="inferred from homology"/>
<dbReference type="GO" id="GO:0006506">
    <property type="term" value="P:GPI anchor biosynthetic process"/>
    <property type="evidence" value="ECO:0007669"/>
    <property type="project" value="UniProtKB-UniPathway"/>
</dbReference>
<evidence type="ECO:0000256" key="19">
    <source>
        <dbReference type="ARBA" id="ARBA00049164"/>
    </source>
</evidence>
<evidence type="ECO:0000256" key="17">
    <source>
        <dbReference type="ARBA" id="ARBA00047793"/>
    </source>
</evidence>
<accession>A0A151WEZ4</accession>
<dbReference type="NCBIfam" id="TIGR02818">
    <property type="entry name" value="adh_III_F_hyde"/>
    <property type="match status" value="1"/>
</dbReference>
<evidence type="ECO:0000259" key="22">
    <source>
        <dbReference type="Pfam" id="PF00107"/>
    </source>
</evidence>
<dbReference type="EC" id="1.1.1.1" evidence="6"/>
<dbReference type="FunFam" id="3.40.50.720:FF:000003">
    <property type="entry name" value="S-(hydroxymethyl)glutathione dehydrogenase"/>
    <property type="match status" value="1"/>
</dbReference>
<evidence type="ECO:0000256" key="18">
    <source>
        <dbReference type="ARBA" id="ARBA00048110"/>
    </source>
</evidence>
<evidence type="ECO:0000256" key="13">
    <source>
        <dbReference type="ARBA" id="ARBA00023002"/>
    </source>
</evidence>
<evidence type="ECO:0000259" key="23">
    <source>
        <dbReference type="Pfam" id="PF08240"/>
    </source>
</evidence>
<dbReference type="UniPathway" id="UPA00196"/>
<keyword evidence="11" id="KW-0862">Zinc</keyword>
<dbReference type="PROSITE" id="PS00059">
    <property type="entry name" value="ADH_ZINC"/>
    <property type="match status" value="1"/>
</dbReference>
<evidence type="ECO:0000256" key="9">
    <source>
        <dbReference type="ARBA" id="ARBA00022723"/>
    </source>
</evidence>
<comment type="pathway">
    <text evidence="3">Glycolipid biosynthesis; glycosylphosphatidylinositol-anchor biosynthesis.</text>
</comment>
<dbReference type="Pfam" id="PF08240">
    <property type="entry name" value="ADH_N"/>
    <property type="match status" value="1"/>
</dbReference>
<evidence type="ECO:0000256" key="3">
    <source>
        <dbReference type="ARBA" id="ARBA00004687"/>
    </source>
</evidence>
<dbReference type="GO" id="GO:0046294">
    <property type="term" value="P:formaldehyde catabolic process"/>
    <property type="evidence" value="ECO:0007669"/>
    <property type="project" value="InterPro"/>
</dbReference>
<keyword evidence="14" id="KW-0520">NAD</keyword>
<dbReference type="SUPFAM" id="SSF51735">
    <property type="entry name" value="NAD(P)-binding Rossmann-fold domains"/>
    <property type="match status" value="1"/>
</dbReference>
<evidence type="ECO:0000256" key="6">
    <source>
        <dbReference type="ARBA" id="ARBA00013190"/>
    </source>
</evidence>
<sequence length="600" mass="65912">MGVSTKTEQRLLLSYCSFTCIYLSGILTLVNFNDNLYNVGKYKFLPVLMILTFAEVIKLLFPMLQAEAPTIIKIEQRVYPKAKTCWAKNLRDVVKFSFNTFFLSVFYYLTIVLFGAPILTDHEETTMLVITLITLTYVSTSLHLGQDHTVDILTGVYSLKSTILSNALKLNIQMTILGTWLGAIVIPLDWDRPWQAWPIPCVIGALLGYLIGHFITLIKMLPSLKLYRKIVIKCKAAVAWKQKEPLSLEEIEVAPPKAHEVRIKIVAVALCHTDAYTLDGLDPEGIFPCILGHEGSGIVESVGEGVTEFQPGDHVVPLYIPQCGDCKFCKSPKTNLCSKIRETQGKGLMPDGTSRFTCKGQTLAHFMGCSTFSEYTVVADISLAKINPKAPLDKICLLGCGISTGYGAALNTAKVEPGSTCAIWGLGAVGLATVFGCKKSGASHIIGIDVNSTKFDQAKTFGCTECVNPKDYDKPIQQVLIEMTDGGLDYTFECVGNVNTMRAALESCHKGWGTSIIIGVAAAGQEISTRPFQLVTGRVWKGTAFGGWKSKQSVPKLVEQYLSKELILDEFITHNLPFEKINEGFNILHSGNCLRAVLKY</sequence>
<comment type="catalytic activity">
    <reaction evidence="20">
        <text>a primary alcohol + NAD(+) = an aldehyde + NADH + H(+)</text>
        <dbReference type="Rhea" id="RHEA:10736"/>
        <dbReference type="ChEBI" id="CHEBI:15378"/>
        <dbReference type="ChEBI" id="CHEBI:15734"/>
        <dbReference type="ChEBI" id="CHEBI:17478"/>
        <dbReference type="ChEBI" id="CHEBI:57540"/>
        <dbReference type="ChEBI" id="CHEBI:57945"/>
        <dbReference type="EC" id="1.1.1.1"/>
    </reaction>
</comment>
<dbReference type="GO" id="GO:0005829">
    <property type="term" value="C:cytosol"/>
    <property type="evidence" value="ECO:0007669"/>
    <property type="project" value="TreeGrafter"/>
</dbReference>
<dbReference type="EMBL" id="KQ983227">
    <property type="protein sequence ID" value="KYQ46430.1"/>
    <property type="molecule type" value="Genomic_DNA"/>
</dbReference>
<dbReference type="Gene3D" id="3.40.50.720">
    <property type="entry name" value="NAD(P)-binding Rossmann-like Domain"/>
    <property type="match status" value="1"/>
</dbReference>
<evidence type="ECO:0000256" key="20">
    <source>
        <dbReference type="ARBA" id="ARBA00049243"/>
    </source>
</evidence>
<dbReference type="Gene3D" id="3.90.180.10">
    <property type="entry name" value="Medium-chain alcohol dehydrogenases, catalytic domain"/>
    <property type="match status" value="1"/>
</dbReference>
<keyword evidence="13" id="KW-0560">Oxidoreductase</keyword>
<evidence type="ECO:0000256" key="7">
    <source>
        <dbReference type="ARBA" id="ARBA00022502"/>
    </source>
</evidence>
<evidence type="ECO:0000256" key="16">
    <source>
        <dbReference type="ARBA" id="ARBA00032767"/>
    </source>
</evidence>
<evidence type="ECO:0000313" key="24">
    <source>
        <dbReference type="EMBL" id="KYQ46430.1"/>
    </source>
</evidence>
<reference evidence="24 25" key="1">
    <citation type="submission" date="2015-09" db="EMBL/GenBank/DDBJ databases">
        <title>Trachymyrmex zeteki WGS genome.</title>
        <authorList>
            <person name="Nygaard S."/>
            <person name="Hu H."/>
            <person name="Boomsma J."/>
            <person name="Zhang G."/>
        </authorList>
    </citation>
    <scope>NUCLEOTIDE SEQUENCE [LARGE SCALE GENOMIC DNA]</scope>
    <source>
        <strain evidence="24">Tzet28-1</strain>
        <tissue evidence="24">Whole body</tissue>
    </source>
</reference>
<evidence type="ECO:0000256" key="12">
    <source>
        <dbReference type="ARBA" id="ARBA00022989"/>
    </source>
</evidence>
<gene>
    <name evidence="24" type="ORF">ALC60_14526</name>
</gene>
<keyword evidence="25" id="KW-1185">Reference proteome</keyword>
<dbReference type="GO" id="GO:0005789">
    <property type="term" value="C:endoplasmic reticulum membrane"/>
    <property type="evidence" value="ECO:0007669"/>
    <property type="project" value="UniProtKB-SubCell"/>
</dbReference>
<dbReference type="SUPFAM" id="SSF50129">
    <property type="entry name" value="GroES-like"/>
    <property type="match status" value="2"/>
</dbReference>
<evidence type="ECO:0000256" key="1">
    <source>
        <dbReference type="ARBA" id="ARBA00001947"/>
    </source>
</evidence>
<dbReference type="STRING" id="64791.A0A151WEZ4"/>
<name>A0A151WEZ4_9HYME</name>
<feature type="transmembrane region" description="Helical" evidence="21">
    <location>
        <begin position="125"/>
        <end position="145"/>
    </location>
</feature>
<keyword evidence="7" id="KW-0337">GPI-anchor biosynthesis</keyword>
<dbReference type="InterPro" id="IPR014183">
    <property type="entry name" value="ADH_3"/>
</dbReference>
<dbReference type="FunFam" id="3.90.180.10:FF:000001">
    <property type="entry name" value="S-(hydroxymethyl)glutathione dehydrogenase"/>
    <property type="match status" value="1"/>
</dbReference>
<comment type="catalytic activity">
    <reaction evidence="18">
        <text>S-(hydroxymethyl)glutathione + NAD(+) = S-formylglutathione + NADH + H(+)</text>
        <dbReference type="Rhea" id="RHEA:19985"/>
        <dbReference type="ChEBI" id="CHEBI:15378"/>
        <dbReference type="ChEBI" id="CHEBI:57540"/>
        <dbReference type="ChEBI" id="CHEBI:57688"/>
        <dbReference type="ChEBI" id="CHEBI:57945"/>
        <dbReference type="ChEBI" id="CHEBI:58758"/>
        <dbReference type="EC" id="1.1.1.284"/>
    </reaction>
</comment>
<keyword evidence="12 21" id="KW-1133">Transmembrane helix</keyword>
<evidence type="ECO:0000256" key="11">
    <source>
        <dbReference type="ARBA" id="ARBA00022833"/>
    </source>
</evidence>
<feature type="domain" description="Alcohol dehydrogenase-like C-terminal" evidence="22">
    <location>
        <begin position="428"/>
        <end position="558"/>
    </location>
</feature>
<evidence type="ECO:0000256" key="21">
    <source>
        <dbReference type="SAM" id="Phobius"/>
    </source>
</evidence>
<comment type="similarity">
    <text evidence="4">Belongs to the zinc-containing alcohol dehydrogenase family. Class-III subfamily.</text>
</comment>
<comment type="cofactor">
    <cofactor evidence="1">
        <name>Zn(2+)</name>
        <dbReference type="ChEBI" id="CHEBI:29105"/>
    </cofactor>
</comment>
<evidence type="ECO:0000256" key="4">
    <source>
        <dbReference type="ARBA" id="ARBA00010902"/>
    </source>
</evidence>
<evidence type="ECO:0000256" key="15">
    <source>
        <dbReference type="ARBA" id="ARBA00023136"/>
    </source>
</evidence>